<name>A0A8S4PIK6_OWEFU</name>
<comment type="caution">
    <text evidence="2">The sequence shown here is derived from an EMBL/GenBank/DDBJ whole genome shotgun (WGS) entry which is preliminary data.</text>
</comment>
<sequence>MHDMKRHFCLFWLCQYFIAFVRSTNSIQDKGISTQSPTQKVIKTKAAIDASTTQQEPGNEEEVQTATTVISTKSVTAYKYSLMHLQCNEIDCVIEIKSVSSWNKDHPEDKHFSENHGKSRFKLLEEYCNGYADCSSINARPEYGDMEHIIYDCVPRGKIKNEGTSPTSIKMTTVKVTVSENPVTTHQVTRTELESGATQLVTKKNQPESTKSVTSKTTLIYSVMAYENSLVDLSCEDEDHVIKIKAVHSWNKKSPQLVYFSDNRGGSQFRQIKERCNGQPYCQSVKARPEYGDMEQILYECIPKKASATMTTSIPKKTVTIVIAEILALQTARPTGNAKKHVPSADLTREFTLNSLLGRFPVNVPHSCHGCNPYYAKEA</sequence>
<organism evidence="2 3">
    <name type="scientific">Owenia fusiformis</name>
    <name type="common">Polychaete worm</name>
    <dbReference type="NCBI Taxonomy" id="6347"/>
    <lineage>
        <taxon>Eukaryota</taxon>
        <taxon>Metazoa</taxon>
        <taxon>Spiralia</taxon>
        <taxon>Lophotrochozoa</taxon>
        <taxon>Annelida</taxon>
        <taxon>Polychaeta</taxon>
        <taxon>Sedentaria</taxon>
        <taxon>Canalipalpata</taxon>
        <taxon>Sabellida</taxon>
        <taxon>Oweniida</taxon>
        <taxon>Oweniidae</taxon>
        <taxon>Owenia</taxon>
    </lineage>
</organism>
<evidence type="ECO:0000256" key="1">
    <source>
        <dbReference type="SAM" id="SignalP"/>
    </source>
</evidence>
<dbReference type="AlphaFoldDB" id="A0A8S4PIK6"/>
<proteinExistence type="predicted"/>
<gene>
    <name evidence="2" type="ORF">OFUS_LOCUS18432</name>
</gene>
<evidence type="ECO:0000313" key="2">
    <source>
        <dbReference type="EMBL" id="CAH1793603.1"/>
    </source>
</evidence>
<accession>A0A8S4PIK6</accession>
<keyword evidence="1" id="KW-0732">Signal</keyword>
<dbReference type="Proteomes" id="UP000749559">
    <property type="component" value="Unassembled WGS sequence"/>
</dbReference>
<feature type="chain" id="PRO_5035872729" evidence="1">
    <location>
        <begin position="24"/>
        <end position="379"/>
    </location>
</feature>
<reference evidence="2" key="1">
    <citation type="submission" date="2022-03" db="EMBL/GenBank/DDBJ databases">
        <authorList>
            <person name="Martin C."/>
        </authorList>
    </citation>
    <scope>NUCLEOTIDE SEQUENCE</scope>
</reference>
<feature type="signal peptide" evidence="1">
    <location>
        <begin position="1"/>
        <end position="23"/>
    </location>
</feature>
<protein>
    <submittedName>
        <fullName evidence="2">Uncharacterized protein</fullName>
    </submittedName>
</protein>
<keyword evidence="3" id="KW-1185">Reference proteome</keyword>
<evidence type="ECO:0000313" key="3">
    <source>
        <dbReference type="Proteomes" id="UP000749559"/>
    </source>
</evidence>
<dbReference type="EMBL" id="CAIIXF020000009">
    <property type="protein sequence ID" value="CAH1793603.1"/>
    <property type="molecule type" value="Genomic_DNA"/>
</dbReference>